<reference evidence="3" key="1">
    <citation type="journal article" date="2019" name="Int. J. Syst. Evol. Microbiol.">
        <title>The Global Catalogue of Microorganisms (GCM) 10K type strain sequencing project: providing services to taxonomists for standard genome sequencing and annotation.</title>
        <authorList>
            <consortium name="The Broad Institute Genomics Platform"/>
            <consortium name="The Broad Institute Genome Sequencing Center for Infectious Disease"/>
            <person name="Wu L."/>
            <person name="Ma J."/>
        </authorList>
    </citation>
    <scope>NUCLEOTIDE SEQUENCE [LARGE SCALE GENOMIC DNA]</scope>
    <source>
        <strain evidence="3">CCUG 56401</strain>
    </source>
</reference>
<dbReference type="GO" id="GO:0032259">
    <property type="term" value="P:methylation"/>
    <property type="evidence" value="ECO:0007669"/>
    <property type="project" value="UniProtKB-KW"/>
</dbReference>
<feature type="domain" description="Methyltransferase" evidence="1">
    <location>
        <begin position="95"/>
        <end position="152"/>
    </location>
</feature>
<name>A0ABW3G119_9PSEU</name>
<dbReference type="InterPro" id="IPR041698">
    <property type="entry name" value="Methyltransf_25"/>
</dbReference>
<proteinExistence type="predicted"/>
<keyword evidence="2" id="KW-0489">Methyltransferase</keyword>
<accession>A0ABW3G119</accession>
<sequence>MYEGSGERTRNAVRLRAELLGPSRTRPLTAVEVDEVGRVLYGGPERFGLYGIPAPEMSRRGLRLLGRMVVECAPDSHCRAFADAVAGHVADGALVLDLFCGTGNCAYHLARRLGRRVFAAETDPDVYRATRHNLAVAGADVDLRPVDYRELMTALPPRGSHDLYLLDPPWGSAAGDDGLDLTATDPPVPEVLGALRRARDGSPALVVVKTPGRIAHDSLATAFRDAHHLASVAAVDPPHPGRSDFHLFRLD</sequence>
<dbReference type="Pfam" id="PF13649">
    <property type="entry name" value="Methyltransf_25"/>
    <property type="match status" value="1"/>
</dbReference>
<organism evidence="2 3">
    <name type="scientific">Saccharopolyspora rosea</name>
    <dbReference type="NCBI Taxonomy" id="524884"/>
    <lineage>
        <taxon>Bacteria</taxon>
        <taxon>Bacillati</taxon>
        <taxon>Actinomycetota</taxon>
        <taxon>Actinomycetes</taxon>
        <taxon>Pseudonocardiales</taxon>
        <taxon>Pseudonocardiaceae</taxon>
        <taxon>Saccharopolyspora</taxon>
    </lineage>
</organism>
<dbReference type="InterPro" id="IPR029063">
    <property type="entry name" value="SAM-dependent_MTases_sf"/>
</dbReference>
<evidence type="ECO:0000313" key="3">
    <source>
        <dbReference type="Proteomes" id="UP001597018"/>
    </source>
</evidence>
<comment type="caution">
    <text evidence="2">The sequence shown here is derived from an EMBL/GenBank/DDBJ whole genome shotgun (WGS) entry which is preliminary data.</text>
</comment>
<dbReference type="Proteomes" id="UP001597018">
    <property type="component" value="Unassembled WGS sequence"/>
</dbReference>
<dbReference type="EMBL" id="JBHTIW010000061">
    <property type="protein sequence ID" value="MFD0924085.1"/>
    <property type="molecule type" value="Genomic_DNA"/>
</dbReference>
<keyword evidence="2" id="KW-0808">Transferase</keyword>
<dbReference type="CDD" id="cd02440">
    <property type="entry name" value="AdoMet_MTases"/>
    <property type="match status" value="1"/>
</dbReference>
<gene>
    <name evidence="2" type="ORF">ACFQ16_30460</name>
</gene>
<evidence type="ECO:0000313" key="2">
    <source>
        <dbReference type="EMBL" id="MFD0924085.1"/>
    </source>
</evidence>
<dbReference type="Gene3D" id="3.40.50.150">
    <property type="entry name" value="Vaccinia Virus protein VP39"/>
    <property type="match status" value="1"/>
</dbReference>
<protein>
    <submittedName>
        <fullName evidence="2">Methyltransferase domain-containing protein</fullName>
    </submittedName>
</protein>
<dbReference type="SUPFAM" id="SSF53335">
    <property type="entry name" value="S-adenosyl-L-methionine-dependent methyltransferases"/>
    <property type="match status" value="1"/>
</dbReference>
<dbReference type="GO" id="GO:0008168">
    <property type="term" value="F:methyltransferase activity"/>
    <property type="evidence" value="ECO:0007669"/>
    <property type="project" value="UniProtKB-KW"/>
</dbReference>
<dbReference type="RefSeq" id="WP_263247149.1">
    <property type="nucleotide sequence ID" value="NZ_BAABLT010000012.1"/>
</dbReference>
<evidence type="ECO:0000259" key="1">
    <source>
        <dbReference type="Pfam" id="PF13649"/>
    </source>
</evidence>
<keyword evidence="3" id="KW-1185">Reference proteome</keyword>